<dbReference type="InterPro" id="IPR036861">
    <property type="entry name" value="Endochitinase-like_sf"/>
</dbReference>
<evidence type="ECO:0000256" key="2">
    <source>
        <dbReference type="ARBA" id="ARBA00008682"/>
    </source>
</evidence>
<evidence type="ECO:0000256" key="10">
    <source>
        <dbReference type="ARBA" id="ARBA00023326"/>
    </source>
</evidence>
<gene>
    <name evidence="15" type="ORF">ASPCADRAFT_53212</name>
</gene>
<protein>
    <recommendedName>
        <fullName evidence="3">chitinase</fullName>
        <ecNumber evidence="3">3.2.1.14</ecNumber>
    </recommendedName>
</protein>
<dbReference type="PANTHER" id="PTHR11177:SF333">
    <property type="entry name" value="CHITINASE"/>
    <property type="match status" value="1"/>
</dbReference>
<dbReference type="InterPro" id="IPR029070">
    <property type="entry name" value="Chitinase_insertion_sf"/>
</dbReference>
<dbReference type="InterPro" id="IPR001223">
    <property type="entry name" value="Glyco_hydro18_cat"/>
</dbReference>
<dbReference type="InterPro" id="IPR001002">
    <property type="entry name" value="Chitin-bd_1"/>
</dbReference>
<dbReference type="OMA" id="CKFLPED"/>
<organism evidence="15 16">
    <name type="scientific">Aspergillus carbonarius (strain ITEM 5010)</name>
    <dbReference type="NCBI Taxonomy" id="602072"/>
    <lineage>
        <taxon>Eukaryota</taxon>
        <taxon>Fungi</taxon>
        <taxon>Dikarya</taxon>
        <taxon>Ascomycota</taxon>
        <taxon>Pezizomycotina</taxon>
        <taxon>Eurotiomycetes</taxon>
        <taxon>Eurotiomycetidae</taxon>
        <taxon>Eurotiales</taxon>
        <taxon>Aspergillaceae</taxon>
        <taxon>Aspergillus</taxon>
        <taxon>Aspergillus subgen. Circumdati</taxon>
    </lineage>
</organism>
<dbReference type="Proteomes" id="UP000188318">
    <property type="component" value="Unassembled WGS sequence"/>
</dbReference>
<dbReference type="GO" id="GO:0008061">
    <property type="term" value="F:chitin binding"/>
    <property type="evidence" value="ECO:0007669"/>
    <property type="project" value="UniProtKB-UniRule"/>
</dbReference>
<dbReference type="Gene3D" id="3.10.50.10">
    <property type="match status" value="1"/>
</dbReference>
<dbReference type="GO" id="GO:0008843">
    <property type="term" value="F:endochitinase activity"/>
    <property type="evidence" value="ECO:0007669"/>
    <property type="project" value="UniProtKB-EC"/>
</dbReference>
<dbReference type="Gene3D" id="3.20.20.80">
    <property type="entry name" value="Glycosidases"/>
    <property type="match status" value="1"/>
</dbReference>
<name>A0A1R3RFW1_ASPC5</name>
<comment type="similarity">
    <text evidence="2">Belongs to the glycosyl hydrolase 18 family. Chitinase class V subfamily.</text>
</comment>
<dbReference type="InterPro" id="IPR050314">
    <property type="entry name" value="Glycosyl_Hydrlase_18"/>
</dbReference>
<feature type="disulfide bond" evidence="11">
    <location>
        <begin position="53"/>
        <end position="65"/>
    </location>
</feature>
<keyword evidence="11" id="KW-1015">Disulfide bond</keyword>
<keyword evidence="10" id="KW-0624">Polysaccharide degradation</keyword>
<evidence type="ECO:0000256" key="12">
    <source>
        <dbReference type="RuleBase" id="RU000489"/>
    </source>
</evidence>
<dbReference type="PROSITE" id="PS51910">
    <property type="entry name" value="GH18_2"/>
    <property type="match status" value="1"/>
</dbReference>
<feature type="disulfide bond" evidence="11">
    <location>
        <begin position="58"/>
        <end position="72"/>
    </location>
</feature>
<dbReference type="SMART" id="SM00270">
    <property type="entry name" value="ChtBD1"/>
    <property type="match status" value="2"/>
</dbReference>
<dbReference type="PANTHER" id="PTHR11177">
    <property type="entry name" value="CHITINASE"/>
    <property type="match status" value="1"/>
</dbReference>
<proteinExistence type="inferred from homology"/>
<accession>A0A1R3RFW1</accession>
<evidence type="ECO:0000256" key="8">
    <source>
        <dbReference type="ARBA" id="ARBA00023277"/>
    </source>
</evidence>
<dbReference type="Pfam" id="PF00704">
    <property type="entry name" value="Glyco_hydro_18"/>
    <property type="match status" value="1"/>
</dbReference>
<feature type="domain" description="Chitin-binding type-1" evidence="13">
    <location>
        <begin position="36"/>
        <end position="89"/>
    </location>
</feature>
<evidence type="ECO:0000256" key="5">
    <source>
        <dbReference type="ARBA" id="ARBA00022801"/>
    </source>
</evidence>
<dbReference type="SUPFAM" id="SSF57016">
    <property type="entry name" value="Plant lectins/antimicrobial peptides"/>
    <property type="match status" value="1"/>
</dbReference>
<dbReference type="GO" id="GO:0000272">
    <property type="term" value="P:polysaccharide catabolic process"/>
    <property type="evidence" value="ECO:0007669"/>
    <property type="project" value="UniProtKB-KW"/>
</dbReference>
<dbReference type="EMBL" id="KV907504">
    <property type="protein sequence ID" value="OOF93375.1"/>
    <property type="molecule type" value="Genomic_DNA"/>
</dbReference>
<evidence type="ECO:0000313" key="15">
    <source>
        <dbReference type="EMBL" id="OOF93375.1"/>
    </source>
</evidence>
<keyword evidence="9 12" id="KW-0326">Glycosidase</keyword>
<dbReference type="CDD" id="cd00035">
    <property type="entry name" value="ChtBD1"/>
    <property type="match status" value="1"/>
</dbReference>
<dbReference type="STRING" id="602072.A0A1R3RFW1"/>
<evidence type="ECO:0000256" key="6">
    <source>
        <dbReference type="ARBA" id="ARBA00023024"/>
    </source>
</evidence>
<evidence type="ECO:0000256" key="4">
    <source>
        <dbReference type="ARBA" id="ARBA00022669"/>
    </source>
</evidence>
<dbReference type="InterPro" id="IPR011583">
    <property type="entry name" value="Chitinase_II/V-like_cat"/>
</dbReference>
<dbReference type="EC" id="3.2.1.14" evidence="3"/>
<dbReference type="SUPFAM" id="SSF51445">
    <property type="entry name" value="(Trans)glycosidases"/>
    <property type="match status" value="1"/>
</dbReference>
<keyword evidence="16" id="KW-1185">Reference proteome</keyword>
<evidence type="ECO:0000259" key="14">
    <source>
        <dbReference type="PROSITE" id="PS51910"/>
    </source>
</evidence>
<reference evidence="16" key="1">
    <citation type="journal article" date="2017" name="Genome Biol.">
        <title>Comparative genomics reveals high biological diversity and specific adaptations in the industrially and medically important fungal genus Aspergillus.</title>
        <authorList>
            <person name="de Vries R.P."/>
            <person name="Riley R."/>
            <person name="Wiebenga A."/>
            <person name="Aguilar-Osorio G."/>
            <person name="Amillis S."/>
            <person name="Uchima C.A."/>
            <person name="Anderluh G."/>
            <person name="Asadollahi M."/>
            <person name="Askin M."/>
            <person name="Barry K."/>
            <person name="Battaglia E."/>
            <person name="Bayram O."/>
            <person name="Benocci T."/>
            <person name="Braus-Stromeyer S.A."/>
            <person name="Caldana C."/>
            <person name="Canovas D."/>
            <person name="Cerqueira G.C."/>
            <person name="Chen F."/>
            <person name="Chen W."/>
            <person name="Choi C."/>
            <person name="Clum A."/>
            <person name="Dos Santos R.A."/>
            <person name="Damasio A.R."/>
            <person name="Diallinas G."/>
            <person name="Emri T."/>
            <person name="Fekete E."/>
            <person name="Flipphi M."/>
            <person name="Freyberg S."/>
            <person name="Gallo A."/>
            <person name="Gournas C."/>
            <person name="Habgood R."/>
            <person name="Hainaut M."/>
            <person name="Harispe M.L."/>
            <person name="Henrissat B."/>
            <person name="Hilden K.S."/>
            <person name="Hope R."/>
            <person name="Hossain A."/>
            <person name="Karabika E."/>
            <person name="Karaffa L."/>
            <person name="Karanyi Z."/>
            <person name="Krasevec N."/>
            <person name="Kuo A."/>
            <person name="Kusch H."/>
            <person name="LaButti K."/>
            <person name="Lagendijk E.L."/>
            <person name="Lapidus A."/>
            <person name="Levasseur A."/>
            <person name="Lindquist E."/>
            <person name="Lipzen A."/>
            <person name="Logrieco A.F."/>
            <person name="MacCabe A."/>
            <person name="Maekelae M.R."/>
            <person name="Malavazi I."/>
            <person name="Melin P."/>
            <person name="Meyer V."/>
            <person name="Mielnichuk N."/>
            <person name="Miskei M."/>
            <person name="Molnar A.P."/>
            <person name="Mule G."/>
            <person name="Ngan C.Y."/>
            <person name="Orejas M."/>
            <person name="Orosz E."/>
            <person name="Ouedraogo J.P."/>
            <person name="Overkamp K.M."/>
            <person name="Park H.-S."/>
            <person name="Perrone G."/>
            <person name="Piumi F."/>
            <person name="Punt P.J."/>
            <person name="Ram A.F."/>
            <person name="Ramon A."/>
            <person name="Rauscher S."/>
            <person name="Record E."/>
            <person name="Riano-Pachon D.M."/>
            <person name="Robert V."/>
            <person name="Roehrig J."/>
            <person name="Ruller R."/>
            <person name="Salamov A."/>
            <person name="Salih N.S."/>
            <person name="Samson R.A."/>
            <person name="Sandor E."/>
            <person name="Sanguinetti M."/>
            <person name="Schuetze T."/>
            <person name="Sepcic K."/>
            <person name="Shelest E."/>
            <person name="Sherlock G."/>
            <person name="Sophianopoulou V."/>
            <person name="Squina F.M."/>
            <person name="Sun H."/>
            <person name="Susca A."/>
            <person name="Todd R.B."/>
            <person name="Tsang A."/>
            <person name="Unkles S.E."/>
            <person name="van de Wiele N."/>
            <person name="van Rossen-Uffink D."/>
            <person name="Oliveira J.V."/>
            <person name="Vesth T.C."/>
            <person name="Visser J."/>
            <person name="Yu J.-H."/>
            <person name="Zhou M."/>
            <person name="Andersen M.R."/>
            <person name="Archer D.B."/>
            <person name="Baker S.E."/>
            <person name="Benoit I."/>
            <person name="Brakhage A.A."/>
            <person name="Braus G.H."/>
            <person name="Fischer R."/>
            <person name="Frisvad J.C."/>
            <person name="Goldman G.H."/>
            <person name="Houbraken J."/>
            <person name="Oakley B."/>
            <person name="Pocsi I."/>
            <person name="Scazzocchio C."/>
            <person name="Seiboth B."/>
            <person name="vanKuyk P.A."/>
            <person name="Wortman J."/>
            <person name="Dyer P.S."/>
            <person name="Grigoriev I.V."/>
        </authorList>
    </citation>
    <scope>NUCLEOTIDE SEQUENCE [LARGE SCALE GENOMIC DNA]</scope>
    <source>
        <strain evidence="16">ITEM 5010</strain>
    </source>
</reference>
<evidence type="ECO:0000256" key="11">
    <source>
        <dbReference type="PROSITE-ProRule" id="PRU00261"/>
    </source>
</evidence>
<dbReference type="InterPro" id="IPR017853">
    <property type="entry name" value="GH"/>
</dbReference>
<evidence type="ECO:0000256" key="1">
    <source>
        <dbReference type="ARBA" id="ARBA00000822"/>
    </source>
</evidence>
<keyword evidence="5 12" id="KW-0378">Hydrolase</keyword>
<dbReference type="SUPFAM" id="SSF54556">
    <property type="entry name" value="Chitinase insertion domain"/>
    <property type="match status" value="1"/>
</dbReference>
<dbReference type="PROSITE" id="PS00026">
    <property type="entry name" value="CHIT_BIND_I_1"/>
    <property type="match status" value="1"/>
</dbReference>
<keyword evidence="4 11" id="KW-0147">Chitin-binding</keyword>
<evidence type="ECO:0000259" key="13">
    <source>
        <dbReference type="PROSITE" id="PS50941"/>
    </source>
</evidence>
<dbReference type="InterPro" id="IPR018371">
    <property type="entry name" value="Chitin-binding_1_CS"/>
</dbReference>
<evidence type="ECO:0000256" key="3">
    <source>
        <dbReference type="ARBA" id="ARBA00012729"/>
    </source>
</evidence>
<dbReference type="GO" id="GO:0006032">
    <property type="term" value="P:chitin catabolic process"/>
    <property type="evidence" value="ECO:0007669"/>
    <property type="project" value="UniProtKB-KW"/>
</dbReference>
<keyword evidence="7" id="KW-0843">Virulence</keyword>
<feature type="domain" description="GH18" evidence="14">
    <location>
        <begin position="89"/>
        <end position="456"/>
    </location>
</feature>
<comment type="catalytic activity">
    <reaction evidence="1">
        <text>Random endo-hydrolysis of N-acetyl-beta-D-glucosaminide (1-&gt;4)-beta-linkages in chitin and chitodextrins.</text>
        <dbReference type="EC" id="3.2.1.14"/>
    </reaction>
</comment>
<dbReference type="Pfam" id="PF00187">
    <property type="entry name" value="Chitin_bind_1"/>
    <property type="match status" value="1"/>
</dbReference>
<dbReference type="PROSITE" id="PS50941">
    <property type="entry name" value="CHIT_BIND_I_2"/>
    <property type="match status" value="1"/>
</dbReference>
<comment type="caution">
    <text evidence="11">Lacks conserved residue(s) required for the propagation of feature annotation.</text>
</comment>
<dbReference type="VEuPathDB" id="FungiDB:ASPCADRAFT_53212"/>
<dbReference type="SMART" id="SM00636">
    <property type="entry name" value="Glyco_18"/>
    <property type="match status" value="1"/>
</dbReference>
<evidence type="ECO:0000313" key="16">
    <source>
        <dbReference type="Proteomes" id="UP000188318"/>
    </source>
</evidence>
<keyword evidence="6" id="KW-0146">Chitin degradation</keyword>
<dbReference type="OrthoDB" id="73875at2759"/>
<feature type="non-terminal residue" evidence="15">
    <location>
        <position position="1"/>
    </location>
</feature>
<dbReference type="AlphaFoldDB" id="A0A1R3RFW1"/>
<dbReference type="InterPro" id="IPR001579">
    <property type="entry name" value="Glyco_hydro_18_chit_AS"/>
</dbReference>
<keyword evidence="8" id="KW-0119">Carbohydrate metabolism</keyword>
<dbReference type="PROSITE" id="PS01095">
    <property type="entry name" value="GH18_1"/>
    <property type="match status" value="1"/>
</dbReference>
<evidence type="ECO:0000256" key="7">
    <source>
        <dbReference type="ARBA" id="ARBA00023026"/>
    </source>
</evidence>
<evidence type="ECO:0000256" key="9">
    <source>
        <dbReference type="ARBA" id="ARBA00023295"/>
    </source>
</evidence>
<dbReference type="Gene3D" id="3.30.60.10">
    <property type="entry name" value="Endochitinase-like"/>
    <property type="match status" value="1"/>
</dbReference>
<sequence length="706" mass="75723">SSTKPCSIGCCGVSGVCGLGPDFCGSGNCTSSCDAKSECDPGWGSEWSSAEKCPLNVCCSQYGFCGTTTEFCGNKTVDKPSCSGSSANGRSIGYYEGWSITRVCDAMTPEAIPVGAYTHLNYGFAYINPDTFAVAPMSESDLGLYSRFTGLKESNTGLQTWISIGGWSMNDADQPTAKTFSDLAASSSAQTAFFKSLLSFMTTYGFDGVDIDWEYPVASDRSGQPSDFENYPSFLKNLRAALGSTGHNYGLSITVPSSYWYMQNFDIVSIEKIVDWFNVMTYDLHGTWDSSDPYIGPYVYAHTNLTEIDQTMDLFWRNSISPSKINLGLGFYGRSFTLSDPSCTKAGCPFSSGGNPGQCSASSGTLMDSEIDAIIASGNATSTLDKDAAVNIVTWDTNQWVSYDDATTLKMKKDYANDLCLGGTMVWAVSTDNNNGTASSSLLQLNSLIKKSLFGGQTPQVSSLSQCVWGDCDADCPAGTTPATTGKGKSASNVAIYTGCPSKQERKYCCPTDDVPTCHWTGSAPLCVSHSCADDEVQVATDQSAGGHSCWFNHKSLCCSATSSDAAVGKCEWSGRAPLCASGSNHASCASDYPEYLTDSVDGQGGESVCYTDIGFKSLCCTDPIPYQNCSWYDILGHRAPCDPRTNVDYRTTRAHSFLAPFTCNTGCPAGQQIVAESYVDHDSQAPCWHNTASYFWYVPMPIFMI</sequence>